<dbReference type="Proteomes" id="UP000233551">
    <property type="component" value="Unassembled WGS sequence"/>
</dbReference>
<evidence type="ECO:0000256" key="2">
    <source>
        <dbReference type="ARBA" id="ARBA00022704"/>
    </source>
</evidence>
<reference evidence="7" key="1">
    <citation type="journal article" date="2017" name="Plant J.">
        <title>The pomegranate (Punica granatum L.) genome and the genomics of punicalagin biosynthesis.</title>
        <authorList>
            <person name="Qin G."/>
            <person name="Xu C."/>
            <person name="Ming R."/>
            <person name="Tang H."/>
            <person name="Guyot R."/>
            <person name="Kramer E.M."/>
            <person name="Hu Y."/>
            <person name="Yi X."/>
            <person name="Qi Y."/>
            <person name="Xu X."/>
            <person name="Gao Z."/>
            <person name="Pan H."/>
            <person name="Jian J."/>
            <person name="Tian Y."/>
            <person name="Yue Z."/>
            <person name="Xu Y."/>
        </authorList>
    </citation>
    <scope>NUCLEOTIDE SEQUENCE [LARGE SCALE GENOMIC DNA]</scope>
    <source>
        <strain evidence="7">cv. Dabenzi</strain>
    </source>
</reference>
<dbReference type="SUPFAM" id="SSF54403">
    <property type="entry name" value="Cystatin/monellin"/>
    <property type="match status" value="1"/>
</dbReference>
<gene>
    <name evidence="5" type="ORF">CDL15_Pgr011629</name>
    <name evidence="6" type="ORF">CRG98_018481</name>
</gene>
<name>A0A218XH41_PUNGR</name>
<dbReference type="OrthoDB" id="1908104at2759"/>
<evidence type="ECO:0000313" key="8">
    <source>
        <dbReference type="Proteomes" id="UP000233551"/>
    </source>
</evidence>
<accession>A0A218XH41</accession>
<dbReference type="EMBL" id="PGOL01001070">
    <property type="protein sequence ID" value="PKI61161.1"/>
    <property type="molecule type" value="Genomic_DNA"/>
</dbReference>
<dbReference type="Pfam" id="PF16845">
    <property type="entry name" value="SQAPI"/>
    <property type="match status" value="1"/>
</dbReference>
<dbReference type="Gene3D" id="3.10.450.10">
    <property type="match status" value="1"/>
</dbReference>
<evidence type="ECO:0000256" key="1">
    <source>
        <dbReference type="ARBA" id="ARBA00022690"/>
    </source>
</evidence>
<sequence>MVSSACGSNSYPLTMTTTTALLSVLLLVISSTVEVSGFRGRVGGRTEVKDVKSNEEVQQLGRFSVEEYNRMRRQSGQGNGEVTFSQVVAAQMQVVAGIKYYLKIEARQHGITQVFDSVVVVKPWLHSKQLLNFGPTKDRILGF</sequence>
<reference evidence="6 8" key="3">
    <citation type="submission" date="2017-11" db="EMBL/GenBank/DDBJ databases">
        <title>De-novo sequencing of pomegranate (Punica granatum L.) genome.</title>
        <authorList>
            <person name="Akparov Z."/>
            <person name="Amiraslanov A."/>
            <person name="Hajiyeva S."/>
            <person name="Abbasov M."/>
            <person name="Kaur K."/>
            <person name="Hamwieh A."/>
            <person name="Solovyev V."/>
            <person name="Salamov A."/>
            <person name="Braich B."/>
            <person name="Kosarev P."/>
            <person name="Mahmoud A."/>
            <person name="Hajiyev E."/>
            <person name="Babayeva S."/>
            <person name="Izzatullayeva V."/>
            <person name="Mammadov A."/>
            <person name="Mammadov A."/>
            <person name="Sharifova S."/>
            <person name="Ojaghi J."/>
            <person name="Eynullazada K."/>
            <person name="Bayramov B."/>
            <person name="Abdulazimova A."/>
            <person name="Shahmuradov I."/>
        </authorList>
    </citation>
    <scope>NUCLEOTIDE SEQUENCE [LARGE SCALE GENOMIC DNA]</scope>
    <source>
        <strain evidence="6">AG2017</strain>
        <strain evidence="8">cv. AG2017</strain>
        <tissue evidence="6">Leaf</tissue>
    </source>
</reference>
<dbReference type="Proteomes" id="UP000197138">
    <property type="component" value="Unassembled WGS sequence"/>
</dbReference>
<keyword evidence="3" id="KW-0812">Transmembrane</keyword>
<keyword evidence="2" id="KW-0789">Thiol protease inhibitor</keyword>
<dbReference type="PANTHER" id="PTHR47373:SF1">
    <property type="entry name" value="CYSTEINE PROTEINASE INHIBITOR 2"/>
    <property type="match status" value="1"/>
</dbReference>
<evidence type="ECO:0000313" key="5">
    <source>
        <dbReference type="EMBL" id="OWM84244.1"/>
    </source>
</evidence>
<dbReference type="PANTHER" id="PTHR47373">
    <property type="entry name" value="CYSTEINE PROTEINASE INHIBITOR 2"/>
    <property type="match status" value="1"/>
</dbReference>
<evidence type="ECO:0000256" key="3">
    <source>
        <dbReference type="SAM" id="Phobius"/>
    </source>
</evidence>
<keyword evidence="3" id="KW-1133">Transmembrane helix</keyword>
<dbReference type="STRING" id="22663.A0A218XH41"/>
<keyword evidence="8" id="KW-1185">Reference proteome</keyword>
<dbReference type="GO" id="GO:0004869">
    <property type="term" value="F:cysteine-type endopeptidase inhibitor activity"/>
    <property type="evidence" value="ECO:0007669"/>
    <property type="project" value="UniProtKB-KW"/>
</dbReference>
<dbReference type="EMBL" id="MTKT01001770">
    <property type="protein sequence ID" value="OWM84244.1"/>
    <property type="molecule type" value="Genomic_DNA"/>
</dbReference>
<feature type="domain" description="Cystatin" evidence="4">
    <location>
        <begin position="40"/>
        <end position="136"/>
    </location>
</feature>
<dbReference type="GeneID" id="116198017"/>
<evidence type="ECO:0000313" key="6">
    <source>
        <dbReference type="EMBL" id="PKI61161.1"/>
    </source>
</evidence>
<dbReference type="SMART" id="SM00043">
    <property type="entry name" value="CY"/>
    <property type="match status" value="1"/>
</dbReference>
<dbReference type="InterPro" id="IPR000010">
    <property type="entry name" value="Cystatin_dom"/>
</dbReference>
<evidence type="ECO:0000259" key="4">
    <source>
        <dbReference type="SMART" id="SM00043"/>
    </source>
</evidence>
<dbReference type="InterPro" id="IPR046350">
    <property type="entry name" value="Cystatin_sf"/>
</dbReference>
<organism evidence="5 7">
    <name type="scientific">Punica granatum</name>
    <name type="common">Pomegranate</name>
    <dbReference type="NCBI Taxonomy" id="22663"/>
    <lineage>
        <taxon>Eukaryota</taxon>
        <taxon>Viridiplantae</taxon>
        <taxon>Streptophyta</taxon>
        <taxon>Embryophyta</taxon>
        <taxon>Tracheophyta</taxon>
        <taxon>Spermatophyta</taxon>
        <taxon>Magnoliopsida</taxon>
        <taxon>eudicotyledons</taxon>
        <taxon>Gunneridae</taxon>
        <taxon>Pentapetalae</taxon>
        <taxon>rosids</taxon>
        <taxon>malvids</taxon>
        <taxon>Myrtales</taxon>
        <taxon>Lythraceae</taxon>
        <taxon>Punica</taxon>
    </lineage>
</organism>
<dbReference type="CDD" id="cd00042">
    <property type="entry name" value="CY"/>
    <property type="match status" value="1"/>
</dbReference>
<feature type="transmembrane region" description="Helical" evidence="3">
    <location>
        <begin position="20"/>
        <end position="38"/>
    </location>
</feature>
<evidence type="ECO:0000313" key="7">
    <source>
        <dbReference type="Proteomes" id="UP000197138"/>
    </source>
</evidence>
<dbReference type="AlphaFoldDB" id="A0A218XH41"/>
<comment type="caution">
    <text evidence="5">The sequence shown here is derived from an EMBL/GenBank/DDBJ whole genome shotgun (WGS) entry which is preliminary data.</text>
</comment>
<keyword evidence="3" id="KW-0472">Membrane</keyword>
<keyword evidence="1" id="KW-0646">Protease inhibitor</keyword>
<reference evidence="5" key="2">
    <citation type="submission" date="2017-06" db="EMBL/GenBank/DDBJ databases">
        <title>The pomegranate genome and the genomics of punicalagin biosynthesis.</title>
        <authorList>
            <person name="Xu C."/>
        </authorList>
    </citation>
    <scope>NUCLEOTIDE SEQUENCE [LARGE SCALE GENOMIC DNA]</scope>
    <source>
        <tissue evidence="5">Fresh leaf</tissue>
    </source>
</reference>
<protein>
    <recommendedName>
        <fullName evidence="4">Cystatin domain-containing protein</fullName>
    </recommendedName>
</protein>
<proteinExistence type="predicted"/>